<gene>
    <name evidence="3" type="ORF">TAV2_LOCUS13513</name>
</gene>
<feature type="region of interest" description="Disordered" evidence="1">
    <location>
        <begin position="129"/>
        <end position="187"/>
    </location>
</feature>
<feature type="compositionally biased region" description="Polar residues" evidence="1">
    <location>
        <begin position="129"/>
        <end position="156"/>
    </location>
</feature>
<proteinExistence type="predicted"/>
<dbReference type="Proteomes" id="UP000836841">
    <property type="component" value="Chromosome 4"/>
</dbReference>
<dbReference type="AlphaFoldDB" id="A0AAU9SBK5"/>
<feature type="compositionally biased region" description="Basic and acidic residues" evidence="1">
    <location>
        <begin position="372"/>
        <end position="384"/>
    </location>
</feature>
<feature type="region of interest" description="Disordered" evidence="1">
    <location>
        <begin position="454"/>
        <end position="475"/>
    </location>
</feature>
<dbReference type="InterPro" id="IPR001623">
    <property type="entry name" value="DnaJ_domain"/>
</dbReference>
<feature type="region of interest" description="Disordered" evidence="1">
    <location>
        <begin position="321"/>
        <end position="409"/>
    </location>
</feature>
<feature type="compositionally biased region" description="Polar residues" evidence="1">
    <location>
        <begin position="348"/>
        <end position="371"/>
    </location>
</feature>
<dbReference type="CDD" id="cd06257">
    <property type="entry name" value="DnaJ"/>
    <property type="match status" value="1"/>
</dbReference>
<feature type="compositionally biased region" description="Low complexity" evidence="1">
    <location>
        <begin position="386"/>
        <end position="396"/>
    </location>
</feature>
<evidence type="ECO:0000256" key="1">
    <source>
        <dbReference type="SAM" id="MobiDB-lite"/>
    </source>
</evidence>
<dbReference type="Pfam" id="PF23551">
    <property type="entry name" value="Zn_ribbon_20"/>
    <property type="match status" value="1"/>
</dbReference>
<reference evidence="3 4" key="1">
    <citation type="submission" date="2022-03" db="EMBL/GenBank/DDBJ databases">
        <authorList>
            <person name="Nunn A."/>
            <person name="Chopra R."/>
            <person name="Nunn A."/>
            <person name="Contreras Garrido A."/>
        </authorList>
    </citation>
    <scope>NUCLEOTIDE SEQUENCE [LARGE SCALE GENOMIC DNA]</scope>
</reference>
<dbReference type="InterPro" id="IPR056988">
    <property type="entry name" value="Zn_ribbon_pln"/>
</dbReference>
<feature type="compositionally biased region" description="Basic and acidic residues" evidence="1">
    <location>
        <begin position="324"/>
        <end position="347"/>
    </location>
</feature>
<evidence type="ECO:0000259" key="2">
    <source>
        <dbReference type="PROSITE" id="PS50076"/>
    </source>
</evidence>
<protein>
    <recommendedName>
        <fullName evidence="2">J domain-containing protein</fullName>
    </recommendedName>
</protein>
<dbReference type="EMBL" id="OU466860">
    <property type="protein sequence ID" value="CAH2061027.1"/>
    <property type="molecule type" value="Genomic_DNA"/>
</dbReference>
<dbReference type="SUPFAM" id="SSF46565">
    <property type="entry name" value="Chaperone J-domain"/>
    <property type="match status" value="1"/>
</dbReference>
<organism evidence="3 4">
    <name type="scientific">Thlaspi arvense</name>
    <name type="common">Field penny-cress</name>
    <dbReference type="NCBI Taxonomy" id="13288"/>
    <lineage>
        <taxon>Eukaryota</taxon>
        <taxon>Viridiplantae</taxon>
        <taxon>Streptophyta</taxon>
        <taxon>Embryophyta</taxon>
        <taxon>Tracheophyta</taxon>
        <taxon>Spermatophyta</taxon>
        <taxon>Magnoliopsida</taxon>
        <taxon>eudicotyledons</taxon>
        <taxon>Gunneridae</taxon>
        <taxon>Pentapetalae</taxon>
        <taxon>rosids</taxon>
        <taxon>malvids</taxon>
        <taxon>Brassicales</taxon>
        <taxon>Brassicaceae</taxon>
        <taxon>Thlaspideae</taxon>
        <taxon>Thlaspi</taxon>
    </lineage>
</organism>
<accession>A0AAU9SBK5</accession>
<dbReference type="InterPro" id="IPR036869">
    <property type="entry name" value="J_dom_sf"/>
</dbReference>
<dbReference type="PANTHER" id="PTHR44137:SF58">
    <property type="entry name" value="J DOMAIN-CONTAINING PROTEIN"/>
    <property type="match status" value="1"/>
</dbReference>
<dbReference type="PROSITE" id="PS50076">
    <property type="entry name" value="DNAJ_2"/>
    <property type="match status" value="1"/>
</dbReference>
<feature type="compositionally biased region" description="Basic residues" evidence="1">
    <location>
        <begin position="456"/>
        <end position="466"/>
    </location>
</feature>
<dbReference type="Gene3D" id="1.10.287.110">
    <property type="entry name" value="DnaJ domain"/>
    <property type="match status" value="1"/>
</dbReference>
<dbReference type="PRINTS" id="PR00625">
    <property type="entry name" value="JDOMAIN"/>
</dbReference>
<dbReference type="PANTHER" id="PTHR44137">
    <property type="entry name" value="BNAC03G44070D PROTEIN"/>
    <property type="match status" value="1"/>
</dbReference>
<evidence type="ECO:0000313" key="3">
    <source>
        <dbReference type="EMBL" id="CAH2061027.1"/>
    </source>
</evidence>
<name>A0AAU9SBK5_THLAR</name>
<sequence length="475" mass="52056">MRNSKLECCKGRGIRAREVAQKRFLANDFSAARKFAKKAQFLFPELDGISQMVSTFSVHLSAQNIIHGEIDYCGVLGINPEADYETVRKRYRKLAMMLHPDKNKSVGGEEAFKLLSQAWGMFSGKTKRASSLSSKPASNGSQKVTKATTEVKSTTKGGVKRASDADASASASTVVHKPTSDTSGSGSAAAAALTNAATSKAKRPEYDLKWNPGLYEGGGASSSSKPASNGSQKVTKATTKAKSTTKIDVKRASNVCAPAASAATSTVVHKPTYDGFFWTVCRTCRIRYEYHHVYLNQKIRCPNCREPFRAVETDIPVPGSIRKPFHEHQFDSSRQTTDARKTSRGESNESSEWSDVYTGTITPTHAPQTGLQKEEVAVRREFTKRAAAGGAPATNPTKRRKCMEDSAAGSNTNTLKEFTRDEVKNLLKKKAKPIISRKLQELCSKPELRQTDWKVMRPKVKKHSVHPKVVDSSTQ</sequence>
<dbReference type="Pfam" id="PF00226">
    <property type="entry name" value="DnaJ"/>
    <property type="match status" value="1"/>
</dbReference>
<feature type="compositionally biased region" description="Low complexity" evidence="1">
    <location>
        <begin position="221"/>
        <end position="242"/>
    </location>
</feature>
<keyword evidence="4" id="KW-1185">Reference proteome</keyword>
<evidence type="ECO:0000313" key="4">
    <source>
        <dbReference type="Proteomes" id="UP000836841"/>
    </source>
</evidence>
<dbReference type="SMART" id="SM00271">
    <property type="entry name" value="DnaJ"/>
    <property type="match status" value="1"/>
</dbReference>
<feature type="region of interest" description="Disordered" evidence="1">
    <location>
        <begin position="217"/>
        <end position="242"/>
    </location>
</feature>
<feature type="domain" description="J" evidence="2">
    <location>
        <begin position="71"/>
        <end position="127"/>
    </location>
</feature>